<keyword evidence="3 6" id="KW-0812">Transmembrane</keyword>
<dbReference type="PANTHER" id="PTHR30250:SF11">
    <property type="entry name" value="O-ANTIGEN TRANSPORTER-RELATED"/>
    <property type="match status" value="1"/>
</dbReference>
<accession>A0A075SCT4</accession>
<feature type="transmembrane region" description="Helical" evidence="6">
    <location>
        <begin position="297"/>
        <end position="321"/>
    </location>
</feature>
<feature type="transmembrane region" description="Helical" evidence="6">
    <location>
        <begin position="384"/>
        <end position="407"/>
    </location>
</feature>
<feature type="transmembrane region" description="Helical" evidence="6">
    <location>
        <begin position="359"/>
        <end position="378"/>
    </location>
</feature>
<evidence type="ECO:0000313" key="7">
    <source>
        <dbReference type="EMBL" id="AIG43187.1"/>
    </source>
</evidence>
<sequence>MKSRIVSPKTIFIWNLLGSISSAAISIFLLLLVTRLLTELEADIFSFAYAVANLFVIIASFQVRDYQATDVSKKFSFSQYLATRLITITIMLLLALSYIFLSQYEFQKSACIFLICLYRGSDALSDVFQGLFQQNARLDIAGKSLFLRNSIVILTFGLGLFITNNLLLSLIYLVISSYLFVFFFDVPNLFQFTRIIKEEINLKAIKNILLECLPLFINAFLLVTIYNQPKYALNTFFERGVIGTGVQRDFNILFMPVFSMNILLILFRPMITQLAIYRRAGDYNQFKQYQKRIVKMVVGLAVLVLVGGIVLGIPALNILYGTNLNKYWLSFIITMLGGIASTFATICDNMLTVLRKQKYLVISFAISCLLSILISNPLVEYYGILGAAIAFVSSMWTWFLISLVIYLKLQKHLNWEVQE</sequence>
<keyword evidence="5 6" id="KW-0472">Membrane</keyword>
<keyword evidence="4 6" id="KW-1133">Transmembrane helix</keyword>
<dbReference type="GO" id="GO:0005886">
    <property type="term" value="C:plasma membrane"/>
    <property type="evidence" value="ECO:0007669"/>
    <property type="project" value="UniProtKB-SubCell"/>
</dbReference>
<evidence type="ECO:0000256" key="2">
    <source>
        <dbReference type="ARBA" id="ARBA00022475"/>
    </source>
</evidence>
<feature type="transmembrane region" description="Helical" evidence="6">
    <location>
        <begin position="253"/>
        <end position="276"/>
    </location>
</feature>
<reference evidence="7 8" key="1">
    <citation type="journal article" date="2014" name="Genome Announc.">
        <title>Whole-Genome Sequence of Streptococcus suis Serotype 4 Reference Strain 6407.</title>
        <authorList>
            <person name="Wang K."/>
            <person name="Chen J."/>
            <person name="Yao H."/>
            <person name="Lu C."/>
        </authorList>
    </citation>
    <scope>NUCLEOTIDE SEQUENCE [LARGE SCALE GENOMIC DNA]</scope>
    <source>
        <strain evidence="7">6407</strain>
    </source>
</reference>
<evidence type="ECO:0000256" key="3">
    <source>
        <dbReference type="ARBA" id="ARBA00022692"/>
    </source>
</evidence>
<dbReference type="Proteomes" id="UP000028185">
    <property type="component" value="Chromosome"/>
</dbReference>
<dbReference type="HOGENOM" id="CLU_032713_0_0_9"/>
<protein>
    <submittedName>
        <fullName evidence="7">Exopolysaccharide biosynthesis protein</fullName>
    </submittedName>
</protein>
<feature type="transmembrane region" description="Helical" evidence="6">
    <location>
        <begin position="81"/>
        <end position="100"/>
    </location>
</feature>
<evidence type="ECO:0000313" key="8">
    <source>
        <dbReference type="Proteomes" id="UP000028185"/>
    </source>
</evidence>
<dbReference type="RefSeq" id="WP_024390537.1">
    <property type="nucleotide sequence ID" value="NZ_ALLE01000001.1"/>
</dbReference>
<feature type="transmembrane region" description="Helical" evidence="6">
    <location>
        <begin position="208"/>
        <end position="226"/>
    </location>
</feature>
<feature type="transmembrane region" description="Helical" evidence="6">
    <location>
        <begin position="44"/>
        <end position="61"/>
    </location>
</feature>
<evidence type="ECO:0000256" key="1">
    <source>
        <dbReference type="ARBA" id="ARBA00004651"/>
    </source>
</evidence>
<proteinExistence type="predicted"/>
<name>A0A075SCT4_STRSU</name>
<feature type="transmembrane region" description="Helical" evidence="6">
    <location>
        <begin position="327"/>
        <end position="347"/>
    </location>
</feature>
<dbReference type="EMBL" id="CP008921">
    <property type="protein sequence ID" value="AIG43187.1"/>
    <property type="molecule type" value="Genomic_DNA"/>
</dbReference>
<dbReference type="PANTHER" id="PTHR30250">
    <property type="entry name" value="PST FAMILY PREDICTED COLANIC ACID TRANSPORTER"/>
    <property type="match status" value="1"/>
</dbReference>
<organism evidence="7 8">
    <name type="scientific">Streptococcus suis 6407</name>
    <dbReference type="NCBI Taxonomy" id="1214179"/>
    <lineage>
        <taxon>Bacteria</taxon>
        <taxon>Bacillati</taxon>
        <taxon>Bacillota</taxon>
        <taxon>Bacilli</taxon>
        <taxon>Lactobacillales</taxon>
        <taxon>Streptococcaceae</taxon>
        <taxon>Streptococcus</taxon>
    </lineage>
</organism>
<dbReference type="PATRIC" id="fig|1214179.4.peg.701"/>
<feature type="transmembrane region" description="Helical" evidence="6">
    <location>
        <begin position="145"/>
        <end position="163"/>
    </location>
</feature>
<gene>
    <name evidence="7" type="ORF">ID09_03670</name>
</gene>
<feature type="transmembrane region" description="Helical" evidence="6">
    <location>
        <begin position="12"/>
        <end position="32"/>
    </location>
</feature>
<keyword evidence="2" id="KW-1003">Cell membrane</keyword>
<evidence type="ECO:0000256" key="5">
    <source>
        <dbReference type="ARBA" id="ARBA00023136"/>
    </source>
</evidence>
<evidence type="ECO:0000256" key="6">
    <source>
        <dbReference type="SAM" id="Phobius"/>
    </source>
</evidence>
<evidence type="ECO:0000256" key="4">
    <source>
        <dbReference type="ARBA" id="ARBA00022989"/>
    </source>
</evidence>
<dbReference type="InterPro" id="IPR050833">
    <property type="entry name" value="Poly_Biosynth_Transport"/>
</dbReference>
<comment type="subcellular location">
    <subcellularLocation>
        <location evidence="1">Cell membrane</location>
        <topology evidence="1">Multi-pass membrane protein</topology>
    </subcellularLocation>
</comment>
<dbReference type="AlphaFoldDB" id="A0A075SCT4"/>